<evidence type="ECO:0000259" key="3">
    <source>
        <dbReference type="Pfam" id="PF13505"/>
    </source>
</evidence>
<evidence type="ECO:0000256" key="2">
    <source>
        <dbReference type="SAM" id="SignalP"/>
    </source>
</evidence>
<accession>A0A7X5YMN6</accession>
<dbReference type="InterPro" id="IPR023614">
    <property type="entry name" value="Porin_dom_sf"/>
</dbReference>
<reference evidence="4 5" key="1">
    <citation type="submission" date="2020-03" db="EMBL/GenBank/DDBJ databases">
        <title>Genomic Encyclopedia of Type Strains, Phase IV (KMG-IV): sequencing the most valuable type-strain genomes for metagenomic binning, comparative biology and taxonomic classification.</title>
        <authorList>
            <person name="Goeker M."/>
        </authorList>
    </citation>
    <scope>NUCLEOTIDE SEQUENCE [LARGE SCALE GENOMIC DNA]</scope>
    <source>
        <strain evidence="4 5">DSM 4736</strain>
    </source>
</reference>
<keyword evidence="1 2" id="KW-0732">Signal</keyword>
<dbReference type="Proteomes" id="UP000587415">
    <property type="component" value="Unassembled WGS sequence"/>
</dbReference>
<protein>
    <recommendedName>
        <fullName evidence="3">Outer membrane protein beta-barrel domain-containing protein</fullName>
    </recommendedName>
</protein>
<evidence type="ECO:0000256" key="1">
    <source>
        <dbReference type="ARBA" id="ARBA00022729"/>
    </source>
</evidence>
<proteinExistence type="predicted"/>
<dbReference type="SUPFAM" id="SSF56935">
    <property type="entry name" value="Porins"/>
    <property type="match status" value="1"/>
</dbReference>
<feature type="signal peptide" evidence="2">
    <location>
        <begin position="1"/>
        <end position="21"/>
    </location>
</feature>
<feature type="domain" description="Outer membrane protein beta-barrel" evidence="3">
    <location>
        <begin position="8"/>
        <end position="221"/>
    </location>
</feature>
<evidence type="ECO:0000313" key="4">
    <source>
        <dbReference type="EMBL" id="NJC42753.1"/>
    </source>
</evidence>
<dbReference type="Pfam" id="PF13505">
    <property type="entry name" value="OMP_b-brl"/>
    <property type="match status" value="1"/>
</dbReference>
<organism evidence="4 5">
    <name type="scientific">Brevundimonas alba</name>
    <dbReference type="NCBI Taxonomy" id="74314"/>
    <lineage>
        <taxon>Bacteria</taxon>
        <taxon>Pseudomonadati</taxon>
        <taxon>Pseudomonadota</taxon>
        <taxon>Alphaproteobacteria</taxon>
        <taxon>Caulobacterales</taxon>
        <taxon>Caulobacteraceae</taxon>
        <taxon>Brevundimonas</taxon>
    </lineage>
</organism>
<dbReference type="Gene3D" id="2.40.160.10">
    <property type="entry name" value="Porin"/>
    <property type="match status" value="1"/>
</dbReference>
<keyword evidence="5" id="KW-1185">Reference proteome</keyword>
<feature type="chain" id="PRO_5031022112" description="Outer membrane protein beta-barrel domain-containing protein" evidence="2">
    <location>
        <begin position="22"/>
        <end position="248"/>
    </location>
</feature>
<dbReference type="EMBL" id="JAATJM010000002">
    <property type="protein sequence ID" value="NJC42753.1"/>
    <property type="molecule type" value="Genomic_DNA"/>
</dbReference>
<gene>
    <name evidence="4" type="ORF">GGQ87_003048</name>
</gene>
<dbReference type="InterPro" id="IPR027385">
    <property type="entry name" value="Beta-barrel_OMP"/>
</dbReference>
<dbReference type="RefSeq" id="WP_168049166.1">
    <property type="nucleotide sequence ID" value="NZ_JAATJM010000002.1"/>
</dbReference>
<sequence>MKSLLLVTAALSAFAAAPALAQEGPVGSIGINYGNTEVDFGGIGGDADSWAVDGVVAMPAFGDWTVTLAADASEYEDADDTMIAGTAHLTTLVGSDLRIGGFVGAADVADETALTGGFEVQKYLSKATLTGVVAYTTADDVDLDAWTVSGDAAFYVTEALRLNAGVSYLTIDDADVDGLTYGVGAEYEIARSPFSVTAGFAHTDLEDIDIDSWTIGLRYSFGGGLQARDRAGAGLGANNGVLGLLGSI</sequence>
<evidence type="ECO:0000313" key="5">
    <source>
        <dbReference type="Proteomes" id="UP000587415"/>
    </source>
</evidence>
<name>A0A7X5YMN6_9CAUL</name>
<comment type="caution">
    <text evidence="4">The sequence shown here is derived from an EMBL/GenBank/DDBJ whole genome shotgun (WGS) entry which is preliminary data.</text>
</comment>
<dbReference type="AlphaFoldDB" id="A0A7X5YMN6"/>